<protein>
    <submittedName>
        <fullName evidence="5">PAS domain-containing protein</fullName>
    </submittedName>
</protein>
<dbReference type="InterPro" id="IPR000160">
    <property type="entry name" value="GGDEF_dom"/>
</dbReference>
<dbReference type="SMART" id="SM00086">
    <property type="entry name" value="PAC"/>
    <property type="match status" value="5"/>
</dbReference>
<reference evidence="5" key="1">
    <citation type="journal article" date="2021" name="PeerJ">
        <title>Extensive microbial diversity within the chicken gut microbiome revealed by metagenomics and culture.</title>
        <authorList>
            <person name="Gilroy R."/>
            <person name="Ravi A."/>
            <person name="Getino M."/>
            <person name="Pursley I."/>
            <person name="Horton D.L."/>
            <person name="Alikhan N.F."/>
            <person name="Baker D."/>
            <person name="Gharbi K."/>
            <person name="Hall N."/>
            <person name="Watson M."/>
            <person name="Adriaenssens E.M."/>
            <person name="Foster-Nyarko E."/>
            <person name="Jarju S."/>
            <person name="Secka A."/>
            <person name="Antonio M."/>
            <person name="Oren A."/>
            <person name="Chaudhuri R.R."/>
            <person name="La Ragione R."/>
            <person name="Hildebrand F."/>
            <person name="Pallen M.J."/>
        </authorList>
    </citation>
    <scope>NUCLEOTIDE SEQUENCE</scope>
    <source>
        <strain evidence="5">ChiSxjej5B17-1746</strain>
    </source>
</reference>
<dbReference type="InterPro" id="IPR035919">
    <property type="entry name" value="EAL_sf"/>
</dbReference>
<dbReference type="NCBIfam" id="TIGR00229">
    <property type="entry name" value="sensory_box"/>
    <property type="match status" value="3"/>
</dbReference>
<dbReference type="InterPro" id="IPR029787">
    <property type="entry name" value="Nucleotide_cyclase"/>
</dbReference>
<dbReference type="SUPFAM" id="SSF54427">
    <property type="entry name" value="NTF2-like"/>
    <property type="match status" value="1"/>
</dbReference>
<dbReference type="PANTHER" id="PTHR44757">
    <property type="entry name" value="DIGUANYLATE CYCLASE DGCP"/>
    <property type="match status" value="1"/>
</dbReference>
<dbReference type="PROSITE" id="PS50112">
    <property type="entry name" value="PAS"/>
    <property type="match status" value="3"/>
</dbReference>
<dbReference type="Gene3D" id="3.10.450.50">
    <property type="match status" value="1"/>
</dbReference>
<dbReference type="CDD" id="cd01948">
    <property type="entry name" value="EAL"/>
    <property type="match status" value="1"/>
</dbReference>
<feature type="domain" description="PAS" evidence="1">
    <location>
        <begin position="180"/>
        <end position="234"/>
    </location>
</feature>
<dbReference type="PROSITE" id="PS50883">
    <property type="entry name" value="EAL"/>
    <property type="match status" value="1"/>
</dbReference>
<feature type="domain" description="PAC" evidence="2">
    <location>
        <begin position="1061"/>
        <end position="1113"/>
    </location>
</feature>
<evidence type="ECO:0000313" key="6">
    <source>
        <dbReference type="Proteomes" id="UP000824264"/>
    </source>
</evidence>
<dbReference type="PROSITE" id="PS50887">
    <property type="entry name" value="GGDEF"/>
    <property type="match status" value="2"/>
</dbReference>
<dbReference type="Gene3D" id="3.30.70.270">
    <property type="match status" value="2"/>
</dbReference>
<dbReference type="SUPFAM" id="SSF141868">
    <property type="entry name" value="EAL domain-like"/>
    <property type="match status" value="1"/>
</dbReference>
<dbReference type="Proteomes" id="UP000824264">
    <property type="component" value="Unassembled WGS sequence"/>
</dbReference>
<dbReference type="SUPFAM" id="SSF55073">
    <property type="entry name" value="Nucleotide cyclase"/>
    <property type="match status" value="2"/>
</dbReference>
<evidence type="ECO:0000259" key="4">
    <source>
        <dbReference type="PROSITE" id="PS50887"/>
    </source>
</evidence>
<evidence type="ECO:0000259" key="2">
    <source>
        <dbReference type="PROSITE" id="PS50113"/>
    </source>
</evidence>
<evidence type="ECO:0000259" key="3">
    <source>
        <dbReference type="PROSITE" id="PS50883"/>
    </source>
</evidence>
<dbReference type="InterPro" id="IPR001610">
    <property type="entry name" value="PAC"/>
</dbReference>
<dbReference type="CDD" id="cd01949">
    <property type="entry name" value="GGDEF"/>
    <property type="match status" value="2"/>
</dbReference>
<dbReference type="Pfam" id="PF08447">
    <property type="entry name" value="PAS_3"/>
    <property type="match status" value="5"/>
</dbReference>
<feature type="domain" description="PAC" evidence="2">
    <location>
        <begin position="237"/>
        <end position="288"/>
    </location>
</feature>
<dbReference type="PANTHER" id="PTHR44757:SF2">
    <property type="entry name" value="BIOFILM ARCHITECTURE MAINTENANCE PROTEIN MBAA"/>
    <property type="match status" value="1"/>
</dbReference>
<dbReference type="InterPro" id="IPR013655">
    <property type="entry name" value="PAS_fold_3"/>
</dbReference>
<dbReference type="Pfam" id="PF00990">
    <property type="entry name" value="GGDEF"/>
    <property type="match status" value="2"/>
</dbReference>
<dbReference type="InterPro" id="IPR000014">
    <property type="entry name" value="PAS"/>
</dbReference>
<feature type="domain" description="PAS" evidence="1">
    <location>
        <begin position="423"/>
        <end position="489"/>
    </location>
</feature>
<feature type="domain" description="PAS" evidence="1">
    <location>
        <begin position="316"/>
        <end position="356"/>
    </location>
</feature>
<evidence type="ECO:0000313" key="5">
    <source>
        <dbReference type="EMBL" id="HIW77713.1"/>
    </source>
</evidence>
<feature type="domain" description="GGDEF" evidence="4">
    <location>
        <begin position="580"/>
        <end position="716"/>
    </location>
</feature>
<name>A0A9D1U844_9BACT</name>
<evidence type="ECO:0000259" key="1">
    <source>
        <dbReference type="PROSITE" id="PS50112"/>
    </source>
</evidence>
<feature type="domain" description="PAC" evidence="2">
    <location>
        <begin position="498"/>
        <end position="549"/>
    </location>
</feature>
<dbReference type="InterPro" id="IPR000700">
    <property type="entry name" value="PAS-assoc_C"/>
</dbReference>
<dbReference type="InterPro" id="IPR001633">
    <property type="entry name" value="EAL_dom"/>
</dbReference>
<accession>A0A9D1U844</accession>
<proteinExistence type="predicted"/>
<dbReference type="Gene3D" id="3.30.450.20">
    <property type="entry name" value="PAS domain"/>
    <property type="match status" value="5"/>
</dbReference>
<reference evidence="5" key="2">
    <citation type="submission" date="2021-04" db="EMBL/GenBank/DDBJ databases">
        <authorList>
            <person name="Gilroy R."/>
        </authorList>
    </citation>
    <scope>NUCLEOTIDE SEQUENCE</scope>
    <source>
        <strain evidence="5">ChiSxjej5B17-1746</strain>
    </source>
</reference>
<dbReference type="Pfam" id="PF00563">
    <property type="entry name" value="EAL"/>
    <property type="match status" value="1"/>
</dbReference>
<comment type="caution">
    <text evidence="5">The sequence shown here is derived from an EMBL/GenBank/DDBJ whole genome shotgun (WGS) entry which is preliminary data.</text>
</comment>
<gene>
    <name evidence="5" type="ORF">H9874_01015</name>
</gene>
<dbReference type="InterPro" id="IPR043128">
    <property type="entry name" value="Rev_trsase/Diguanyl_cyclase"/>
</dbReference>
<dbReference type="NCBIfam" id="TIGR00254">
    <property type="entry name" value="GGDEF"/>
    <property type="match status" value="2"/>
</dbReference>
<dbReference type="SMART" id="SM00052">
    <property type="entry name" value="EAL"/>
    <property type="match status" value="1"/>
</dbReference>
<feature type="domain" description="GGDEF" evidence="4">
    <location>
        <begin position="1143"/>
        <end position="1277"/>
    </location>
</feature>
<dbReference type="Gene3D" id="3.20.20.450">
    <property type="entry name" value="EAL domain"/>
    <property type="match status" value="1"/>
</dbReference>
<dbReference type="InterPro" id="IPR035965">
    <property type="entry name" value="PAS-like_dom_sf"/>
</dbReference>
<organism evidence="5 6">
    <name type="scientific">Candidatus Bilophila faecipullorum</name>
    <dbReference type="NCBI Taxonomy" id="2838482"/>
    <lineage>
        <taxon>Bacteria</taxon>
        <taxon>Pseudomonadati</taxon>
        <taxon>Thermodesulfobacteriota</taxon>
        <taxon>Desulfovibrionia</taxon>
        <taxon>Desulfovibrionales</taxon>
        <taxon>Desulfovibrionaceae</taxon>
        <taxon>Bilophila</taxon>
    </lineage>
</organism>
<feature type="domain" description="EAL" evidence="3">
    <location>
        <begin position="1286"/>
        <end position="1513"/>
    </location>
</feature>
<feature type="non-terminal residue" evidence="5">
    <location>
        <position position="1513"/>
    </location>
</feature>
<dbReference type="SMART" id="SM00091">
    <property type="entry name" value="PAS"/>
    <property type="match status" value="3"/>
</dbReference>
<dbReference type="EMBL" id="DXGI01000032">
    <property type="protein sequence ID" value="HIW77713.1"/>
    <property type="molecule type" value="Genomic_DNA"/>
</dbReference>
<dbReference type="SMART" id="SM00267">
    <property type="entry name" value="GGDEF"/>
    <property type="match status" value="2"/>
</dbReference>
<dbReference type="SUPFAM" id="SSF55785">
    <property type="entry name" value="PYP-like sensor domain (PAS domain)"/>
    <property type="match status" value="5"/>
</dbReference>
<dbReference type="InterPro" id="IPR032710">
    <property type="entry name" value="NTF2-like_dom_sf"/>
</dbReference>
<dbReference type="CDD" id="cd00130">
    <property type="entry name" value="PAS"/>
    <property type="match status" value="4"/>
</dbReference>
<dbReference type="PROSITE" id="PS50113">
    <property type="entry name" value="PAC"/>
    <property type="match status" value="3"/>
</dbReference>
<sequence>MESIVSKATDVVRRFYDAYLRKRDLYAVTRCVTDDVRWIGTGAFERAGEGFRHYLDILREELENDPEGYGLTLRNLRAVPLGKSACYVEGDFWIDRCLPDGGTHRLDVRFTAVCVVQADGECRIRAVHASLPCGAQGEGEYFPAMLLGEGGQSASSGAWRSAFELLQASLPGGLVGGYIEDGFPLYFINDQLLEHLGYTYDEFVKETRGMVDNAIHPDDRAGVAEIVTEAFRHTDRYEVTYRMRKKDGSYTWVLDRGRRTVTDEGRDAIVCIIIDVTESRELHERLRQGVETLKAKNTELETFYQIVFSGFAKLADDPGYSLLYANDQFFQIFGYSREEVRELLGNQAMLLFHPDSVRATDAAIRSRGGRFSVKFRCATKGGGSVWLRMDACRSGESYKGHNVLYCFFTDIDEEERRNAAYLRQQYFMSLISTSIAGGTFVTRADDERRPVYVSDSLLSFLGYSREAFEAEAVDGLISLVPPEDRDILQAAGRGKDYYEVEYRLRKADGTLIWALEKGRLIRGEDGGPVYICILLDITERKLRQDELIRQTRLDPLTGLYNREYAQRYIGTYLDIHRDVHSSALLVFDLDNFKQVNDRRGHLVGDAVLMAFADLLRSCSRARDFAARVGGDEFLLFMQDVPSHEDAAGMAERVRAAMREGLGAEYADCGLSVSIGVAFSQEKGLAYDAFFQAADDDMYRMKFRGRGGREGVPIVPDAEDERRFLFRNTFGLVMRIDLDTGHYTIPYGAYLAHANLPLRGDYDAMLRHCFSIYVSEDERDGLFDRVCLAALDAGWREGGERSCEYRVSDGKGSFVWVRSRFFFTRLGGKRLSYKTISDVTENRRDREGGRLAALYDFALRDEPGEIYEINLTRQSFRTLRRNPLFQPLPDQGSLDFLRAEAGAMMHPEDRARFAGFLTLADAARDGEPFCEKFRCRWRDGEYYWVAVNVLAVEEGEERVRLACVMAAEGRGGRNGLSCPNEGRPGVCADEERCRIIMEQTRCAVFDFDASKDEHYAPYLGTLFDCRTDMRRVPDMLRSLVVHSADRELLQAFHAALRTGEKAETTVRLKRRGGPFAWCRIRARVQRDDEGQLLRLVGTIVDVDENVHALQSLRYQAEHDPLTGYSNFVKFKADAVRMLAERGGRACSLWYCDIRNFKFINDIYGYDTGDALLNYWARVIADGARPGETFARISGDNFVMLRWYEGPDDVAARFQRGAELLSRFEGLANRRFRVEMIAGVYLVEKPEDLLGIDDMLDRANIAQKSVKRLSGSKFAIYSDEMRRRVLYEKAIEGCMEEALRAREFIIYLQPQIDIQHGDTLFGAEVLVRWERPGHGMVPPGDFIPLFERNGFIVELDAFVFEEACAYLASRRERGLPLLRLSVNVSRITLAQGDFLDRYTVIRDRYDIPDGLLELECTETVVIRNYDLFREIMATLPARGFRSAMDDFGTGYSSLNMLKEIVLDVLKLDIGFFRQTEGTPRERAVVESIIKMARALGMATVAEGVERREQVDFLRS</sequence>
<dbReference type="InterPro" id="IPR052155">
    <property type="entry name" value="Biofilm_reg_signaling"/>
</dbReference>